<evidence type="ECO:0000256" key="8">
    <source>
        <dbReference type="ARBA" id="ARBA00022842"/>
    </source>
</evidence>
<keyword evidence="6" id="KW-0547">Nucleotide-binding</keyword>
<keyword evidence="12" id="KW-1185">Reference proteome</keyword>
<evidence type="ECO:0000256" key="6">
    <source>
        <dbReference type="ARBA" id="ARBA00022741"/>
    </source>
</evidence>
<dbReference type="AlphaFoldDB" id="A0A8W8HX87"/>
<evidence type="ECO:0000256" key="1">
    <source>
        <dbReference type="ARBA" id="ARBA00001946"/>
    </source>
</evidence>
<feature type="domain" description="Mab-21-like HhH/H2TH-like" evidence="10">
    <location>
        <begin position="252"/>
        <end position="332"/>
    </location>
</feature>
<dbReference type="SMART" id="SM01265">
    <property type="entry name" value="Mab-21"/>
    <property type="match status" value="1"/>
</dbReference>
<evidence type="ECO:0000256" key="3">
    <source>
        <dbReference type="ARBA" id="ARBA00022679"/>
    </source>
</evidence>
<evidence type="ECO:0000256" key="4">
    <source>
        <dbReference type="ARBA" id="ARBA00022695"/>
    </source>
</evidence>
<keyword evidence="5" id="KW-0479">Metal-binding</keyword>
<comment type="similarity">
    <text evidence="2">Belongs to the mab-21 family.</text>
</comment>
<name>A0A8W8HX87_MAGGI</name>
<dbReference type="Gene3D" id="1.10.1410.40">
    <property type="match status" value="1"/>
</dbReference>
<dbReference type="GO" id="GO:0005524">
    <property type="term" value="F:ATP binding"/>
    <property type="evidence" value="ECO:0007669"/>
    <property type="project" value="UniProtKB-KW"/>
</dbReference>
<dbReference type="GO" id="GO:0016779">
    <property type="term" value="F:nucleotidyltransferase activity"/>
    <property type="evidence" value="ECO:0007669"/>
    <property type="project" value="UniProtKB-KW"/>
</dbReference>
<dbReference type="InterPro" id="IPR046906">
    <property type="entry name" value="Mab-21_HhH/H2TH-like"/>
</dbReference>
<evidence type="ECO:0000259" key="10">
    <source>
        <dbReference type="Pfam" id="PF20266"/>
    </source>
</evidence>
<evidence type="ECO:0000313" key="12">
    <source>
        <dbReference type="Proteomes" id="UP000005408"/>
    </source>
</evidence>
<evidence type="ECO:0000313" key="11">
    <source>
        <dbReference type="EnsemblMetazoa" id="G11474.1:cds"/>
    </source>
</evidence>
<dbReference type="InterPro" id="IPR024810">
    <property type="entry name" value="MAB21L/cGLR"/>
</dbReference>
<dbReference type="Pfam" id="PF03281">
    <property type="entry name" value="Mab-21"/>
    <property type="match status" value="1"/>
</dbReference>
<dbReference type="PANTHER" id="PTHR10656">
    <property type="entry name" value="CELL FATE DETERMINING PROTEIN MAB21-RELATED"/>
    <property type="match status" value="1"/>
</dbReference>
<dbReference type="PANTHER" id="PTHR10656:SF42">
    <property type="entry name" value="CYCLIC GMP-AMP SYNTHASE-LIKE PROTEIN-RELATED"/>
    <property type="match status" value="1"/>
</dbReference>
<keyword evidence="4" id="KW-0548">Nucleotidyltransferase</keyword>
<evidence type="ECO:0000259" key="9">
    <source>
        <dbReference type="Pfam" id="PF03281"/>
    </source>
</evidence>
<keyword evidence="7" id="KW-0067">ATP-binding</keyword>
<dbReference type="GO" id="GO:0046872">
    <property type="term" value="F:metal ion binding"/>
    <property type="evidence" value="ECO:0007669"/>
    <property type="project" value="UniProtKB-KW"/>
</dbReference>
<evidence type="ECO:0000256" key="2">
    <source>
        <dbReference type="ARBA" id="ARBA00008307"/>
    </source>
</evidence>
<dbReference type="Proteomes" id="UP000005408">
    <property type="component" value="Unassembled WGS sequence"/>
</dbReference>
<comment type="cofactor">
    <cofactor evidence="1">
        <name>Mg(2+)</name>
        <dbReference type="ChEBI" id="CHEBI:18420"/>
    </cofactor>
</comment>
<dbReference type="EnsemblMetazoa" id="G11474.1">
    <property type="protein sequence ID" value="G11474.1:cds"/>
    <property type="gene ID" value="G11474"/>
</dbReference>
<dbReference type="InterPro" id="IPR046903">
    <property type="entry name" value="Mab-21-like_nuc_Trfase"/>
</dbReference>
<evidence type="ECO:0000256" key="7">
    <source>
        <dbReference type="ARBA" id="ARBA00022840"/>
    </source>
</evidence>
<feature type="domain" description="Mab-21-like nucleotidyltransferase" evidence="9">
    <location>
        <begin position="156"/>
        <end position="242"/>
    </location>
</feature>
<reference evidence="11" key="1">
    <citation type="submission" date="2022-08" db="UniProtKB">
        <authorList>
            <consortium name="EnsemblMetazoa"/>
        </authorList>
    </citation>
    <scope>IDENTIFICATION</scope>
    <source>
        <strain evidence="11">05x7-T-G4-1.051#20</strain>
    </source>
</reference>
<keyword evidence="8" id="KW-0460">Magnesium</keyword>
<dbReference type="Pfam" id="PF20266">
    <property type="entry name" value="Mab-21_C"/>
    <property type="match status" value="1"/>
</dbReference>
<sequence length="683" mass="79493">MDDSCRVSEVLYVGLCDNVGTPTEVAVRREIMDMAEMIKKPAQIHRCYREMESGSHREGFRFKSSDRDSMLWSTNHKVITDISQSSVYDLSKHTIIFMEDTATPPGFVRLQLLTSQDGDIESSVIQFSDGMYISNLKWRQIMLTTMVENNSYSDTKSHGPCASGVSCYVEVDVAGCFHCSYWSRLTCYWRKRCTLHNWPPNHVFDDILRNGCHFVSVGSKMAAAENELEWRMSFSQAEQKLVYSLNHTQFLCYVLLKLFLKEIVNRDIKEPFLSSYFMKTTMFWLVQIGNISWCPNNLLDCFWKCFKYLIHCVHRGVLPNFFIPQNNMFASKLATVSGVRARECLLKQLNCYYEMGVTCLLQSPTVRKMMVEPVLRNSLVRMEPLLRHTKSSAYTELCIKNELNDEHFPQTDIQESYFILRYIIILSNQSLTVYEALASQKCTADVLVQVTFKYLNNSTKSANKKICITNRLIGNLLKLAGRVGDVSCLFYLALHYHRTSRYTEALHVTARVKSRLTQPYIMCSIVDQESYNEYVAGWSLSKRMRRALLNHVRLHNDVYYIQELDLERRVSQENGTLISYISPFVLTEMLSVFCNYRLGNRSQYLQSLTDLQTLLLYDDWRYVPLYIRDLSWQILGICQHVVEDLHGALQSYQQSLSQIPFHKIQNATKYRIAFILNRFSERK</sequence>
<evidence type="ECO:0000256" key="5">
    <source>
        <dbReference type="ARBA" id="ARBA00022723"/>
    </source>
</evidence>
<organism evidence="11 12">
    <name type="scientific">Magallana gigas</name>
    <name type="common">Pacific oyster</name>
    <name type="synonym">Crassostrea gigas</name>
    <dbReference type="NCBI Taxonomy" id="29159"/>
    <lineage>
        <taxon>Eukaryota</taxon>
        <taxon>Metazoa</taxon>
        <taxon>Spiralia</taxon>
        <taxon>Lophotrochozoa</taxon>
        <taxon>Mollusca</taxon>
        <taxon>Bivalvia</taxon>
        <taxon>Autobranchia</taxon>
        <taxon>Pteriomorphia</taxon>
        <taxon>Ostreida</taxon>
        <taxon>Ostreoidea</taxon>
        <taxon>Ostreidae</taxon>
        <taxon>Magallana</taxon>
    </lineage>
</organism>
<evidence type="ECO:0008006" key="13">
    <source>
        <dbReference type="Google" id="ProtNLM"/>
    </source>
</evidence>
<proteinExistence type="inferred from homology"/>
<protein>
    <recommendedName>
        <fullName evidence="13">Mab-21-like HhH/H2TH-like domain-containing protein</fullName>
    </recommendedName>
</protein>
<keyword evidence="3" id="KW-0808">Transferase</keyword>
<accession>A0A8W8HX87</accession>